<dbReference type="Proteomes" id="UP001187192">
    <property type="component" value="Unassembled WGS sequence"/>
</dbReference>
<dbReference type="AlphaFoldDB" id="A0AA88AVV3"/>
<protein>
    <submittedName>
        <fullName evidence="1">Uncharacterized protein</fullName>
    </submittedName>
</protein>
<evidence type="ECO:0000313" key="1">
    <source>
        <dbReference type="EMBL" id="GMN49521.1"/>
    </source>
</evidence>
<dbReference type="EMBL" id="BTGU01000031">
    <property type="protein sequence ID" value="GMN49521.1"/>
    <property type="molecule type" value="Genomic_DNA"/>
</dbReference>
<comment type="caution">
    <text evidence="1">The sequence shown here is derived from an EMBL/GenBank/DDBJ whole genome shotgun (WGS) entry which is preliminary data.</text>
</comment>
<keyword evidence="2" id="KW-1185">Reference proteome</keyword>
<gene>
    <name evidence="1" type="ORF">TIFTF001_018687</name>
</gene>
<proteinExistence type="predicted"/>
<reference evidence="1" key="1">
    <citation type="submission" date="2023-07" db="EMBL/GenBank/DDBJ databases">
        <title>draft genome sequence of fig (Ficus carica).</title>
        <authorList>
            <person name="Takahashi T."/>
            <person name="Nishimura K."/>
        </authorList>
    </citation>
    <scope>NUCLEOTIDE SEQUENCE</scope>
</reference>
<organism evidence="1 2">
    <name type="scientific">Ficus carica</name>
    <name type="common">Common fig</name>
    <dbReference type="NCBI Taxonomy" id="3494"/>
    <lineage>
        <taxon>Eukaryota</taxon>
        <taxon>Viridiplantae</taxon>
        <taxon>Streptophyta</taxon>
        <taxon>Embryophyta</taxon>
        <taxon>Tracheophyta</taxon>
        <taxon>Spermatophyta</taxon>
        <taxon>Magnoliopsida</taxon>
        <taxon>eudicotyledons</taxon>
        <taxon>Gunneridae</taxon>
        <taxon>Pentapetalae</taxon>
        <taxon>rosids</taxon>
        <taxon>fabids</taxon>
        <taxon>Rosales</taxon>
        <taxon>Moraceae</taxon>
        <taxon>Ficeae</taxon>
        <taxon>Ficus</taxon>
    </lineage>
</organism>
<name>A0AA88AVV3_FICCA</name>
<accession>A0AA88AVV3</accession>
<evidence type="ECO:0000313" key="2">
    <source>
        <dbReference type="Proteomes" id="UP001187192"/>
    </source>
</evidence>
<sequence>MMRDDRQRRQWLSTDDNLDLGSSTQSCPRSDRTEIWISSIDLGDGGWLTTWGGSHRRTRPCTMDLMITRMDEVVALVGEVELICWNGGVCGIGDRLREWPQLRCQLVIPCRHPLQDAIRCNVISQLQTKRNILQDTDEVVGVDRRVDNPKGLD</sequence>